<proteinExistence type="predicted"/>
<dbReference type="PANTHER" id="PTHR43861">
    <property type="entry name" value="TRANS-ACONITATE 2-METHYLTRANSFERASE-RELATED"/>
    <property type="match status" value="1"/>
</dbReference>
<keyword evidence="2" id="KW-0808">Transferase</keyword>
<protein>
    <submittedName>
        <fullName evidence="2">Methyltransferase domain-containing protein</fullName>
    </submittedName>
</protein>
<evidence type="ECO:0000313" key="3">
    <source>
        <dbReference type="Proteomes" id="UP000184184"/>
    </source>
</evidence>
<gene>
    <name evidence="2" type="ORF">SAMN05216179_0665</name>
</gene>
<dbReference type="InterPro" id="IPR029063">
    <property type="entry name" value="SAM-dependent_MTases_sf"/>
</dbReference>
<dbReference type="RefSeq" id="WP_073199608.1">
    <property type="nucleotide sequence ID" value="NZ_FRCZ01000001.1"/>
</dbReference>
<dbReference type="GO" id="GO:0008757">
    <property type="term" value="F:S-adenosylmethionine-dependent methyltransferase activity"/>
    <property type="evidence" value="ECO:0007669"/>
    <property type="project" value="InterPro"/>
</dbReference>
<organism evidence="2 3">
    <name type="scientific">Gracilibacillus kekensis</name>
    <dbReference type="NCBI Taxonomy" id="1027249"/>
    <lineage>
        <taxon>Bacteria</taxon>
        <taxon>Bacillati</taxon>
        <taxon>Bacillota</taxon>
        <taxon>Bacilli</taxon>
        <taxon>Bacillales</taxon>
        <taxon>Bacillaceae</taxon>
        <taxon>Gracilibacillus</taxon>
    </lineage>
</organism>
<evidence type="ECO:0000259" key="1">
    <source>
        <dbReference type="Pfam" id="PF08241"/>
    </source>
</evidence>
<dbReference type="SUPFAM" id="SSF53335">
    <property type="entry name" value="S-adenosyl-L-methionine-dependent methyltransferases"/>
    <property type="match status" value="1"/>
</dbReference>
<reference evidence="2 3" key="1">
    <citation type="submission" date="2016-11" db="EMBL/GenBank/DDBJ databases">
        <authorList>
            <person name="Jaros S."/>
            <person name="Januszkiewicz K."/>
            <person name="Wedrychowicz H."/>
        </authorList>
    </citation>
    <scope>NUCLEOTIDE SEQUENCE [LARGE SCALE GENOMIC DNA]</scope>
    <source>
        <strain evidence="2 3">CGMCC 1.10681</strain>
    </source>
</reference>
<dbReference type="OrthoDB" id="9791837at2"/>
<accession>A0A1M7KDP7</accession>
<dbReference type="CDD" id="cd02440">
    <property type="entry name" value="AdoMet_MTases"/>
    <property type="match status" value="1"/>
</dbReference>
<dbReference type="InterPro" id="IPR013216">
    <property type="entry name" value="Methyltransf_11"/>
</dbReference>
<dbReference type="Gene3D" id="3.40.50.150">
    <property type="entry name" value="Vaccinia Virus protein VP39"/>
    <property type="match status" value="1"/>
</dbReference>
<sequence length="268" mass="30809">MNSKDYTEANRMAWNQVNQSHQVKKEENGKFKKFAQSGYSTLDNVITEKLSFYGLIGKAIAQVCCNDGEETMSLKNLGAREVVGFDISDNAIQSARLLSKRVNVKCDFVQTDIYDISDDYNNRFDIVYISTGSLMWFPDISKFFKVINRMLKVNGHVLIYEIHPFLLLLDEENRENPYELRYSYFKNGPLVFNDGLDYIGKVKNESALPSYNFDPTFSQIINGLIQNKLSIDQFEEYNHDISSLFGHLDNDDIQIPKSFFLCGKKASD</sequence>
<dbReference type="PANTHER" id="PTHR43861:SF1">
    <property type="entry name" value="TRANS-ACONITATE 2-METHYLTRANSFERASE"/>
    <property type="match status" value="1"/>
</dbReference>
<dbReference type="Proteomes" id="UP000184184">
    <property type="component" value="Unassembled WGS sequence"/>
</dbReference>
<dbReference type="STRING" id="1027249.SAMN05216179_0665"/>
<dbReference type="AlphaFoldDB" id="A0A1M7KDP7"/>
<dbReference type="EMBL" id="FRCZ01000001">
    <property type="protein sequence ID" value="SHM63400.1"/>
    <property type="molecule type" value="Genomic_DNA"/>
</dbReference>
<evidence type="ECO:0000313" key="2">
    <source>
        <dbReference type="EMBL" id="SHM63400.1"/>
    </source>
</evidence>
<dbReference type="Pfam" id="PF08241">
    <property type="entry name" value="Methyltransf_11"/>
    <property type="match status" value="1"/>
</dbReference>
<name>A0A1M7KDP7_9BACI</name>
<dbReference type="GO" id="GO:0032259">
    <property type="term" value="P:methylation"/>
    <property type="evidence" value="ECO:0007669"/>
    <property type="project" value="UniProtKB-KW"/>
</dbReference>
<keyword evidence="3" id="KW-1185">Reference proteome</keyword>
<keyword evidence="2" id="KW-0489">Methyltransferase</keyword>
<feature type="domain" description="Methyltransferase type 11" evidence="1">
    <location>
        <begin position="63"/>
        <end position="159"/>
    </location>
</feature>